<feature type="region of interest" description="Disordered" evidence="1">
    <location>
        <begin position="1"/>
        <end position="74"/>
    </location>
</feature>
<proteinExistence type="predicted"/>
<name>A0AAN8UW10_9MAGN</name>
<evidence type="ECO:0000256" key="1">
    <source>
        <dbReference type="SAM" id="MobiDB-lite"/>
    </source>
</evidence>
<keyword evidence="3" id="KW-1185">Reference proteome</keyword>
<feature type="compositionally biased region" description="Polar residues" evidence="1">
    <location>
        <begin position="63"/>
        <end position="72"/>
    </location>
</feature>
<feature type="compositionally biased region" description="Basic and acidic residues" evidence="1">
    <location>
        <begin position="180"/>
        <end position="192"/>
    </location>
</feature>
<gene>
    <name evidence="2" type="ORF">RJ641_017108</name>
</gene>
<evidence type="ECO:0000313" key="3">
    <source>
        <dbReference type="Proteomes" id="UP001370490"/>
    </source>
</evidence>
<accession>A0AAN8UW10</accession>
<feature type="compositionally biased region" description="Low complexity" evidence="1">
    <location>
        <begin position="20"/>
        <end position="29"/>
    </location>
</feature>
<feature type="compositionally biased region" description="Basic and acidic residues" evidence="1">
    <location>
        <begin position="617"/>
        <end position="627"/>
    </location>
</feature>
<dbReference type="AlphaFoldDB" id="A0AAN8UW10"/>
<feature type="compositionally biased region" description="Polar residues" evidence="1">
    <location>
        <begin position="105"/>
        <end position="119"/>
    </location>
</feature>
<dbReference type="Proteomes" id="UP001370490">
    <property type="component" value="Unassembled WGS sequence"/>
</dbReference>
<dbReference type="EMBL" id="JBAMMX010000022">
    <property type="protein sequence ID" value="KAK6918686.1"/>
    <property type="molecule type" value="Genomic_DNA"/>
</dbReference>
<feature type="compositionally biased region" description="Gly residues" evidence="1">
    <location>
        <begin position="30"/>
        <end position="43"/>
    </location>
</feature>
<protein>
    <submittedName>
        <fullName evidence="2">Uncharacterized protein</fullName>
    </submittedName>
</protein>
<feature type="compositionally biased region" description="Polar residues" evidence="1">
    <location>
        <begin position="156"/>
        <end position="176"/>
    </location>
</feature>
<comment type="caution">
    <text evidence="2">The sequence shown here is derived from an EMBL/GenBank/DDBJ whole genome shotgun (WGS) entry which is preliminary data.</text>
</comment>
<feature type="compositionally biased region" description="Polar residues" evidence="1">
    <location>
        <begin position="532"/>
        <end position="542"/>
    </location>
</feature>
<sequence length="655" mass="68729">MSLNQSRSDKGDSQYRKSGRSGSSGQQRGFSGGNPSKGGGGGSAPPPPSSSANPSLAPYWRVNVTTVNSESGTHAPAARTVQNGAHVLPTHCHGASDAPAAFVSAKQSDSSTNKSSQLVPRTPSSQPSVATSTSTAPTTPVRAPGDASRQFPLQFGSISPNFMNGMQIPARTSSAPPNLDEQKHVQARHDSLRTGPAMPVPSVPKQQLPRKEVVDGGQPRGGDASALSKVKKDVQASAVPSAPQAQKSSVLPATGMSMPMPYHQSQVPVQFGGSNPQIQSQAATSIQLPIPVPLPMGNAPQMQHQMFVAGLQSHAMQPQGIMHQGQGLTFTAQMNPQLPPQRGNMGISMGPQFPQQQAGMFGGPRRPVKITDPKTHEELRLDKRTESYSDGGTSMPRLHPNVPQSQPIASFSPGHPMNYYPNSYNASSLLFPPSSVPLTSTQITPASQAPRFNYQVNQGSQNASFINPHSMSISKTGPPMHGIVEPGSLEHGRDVRGAVSSASSSTVQVTVKPTTGSIGEWASASQVTISTPNVENVESSKLSRGPGEISSSHLPKDSEISSEGSSQQLRLVTSKQSTATSAAHSVDCLPLGVSSSAAEVSEDSASVVTNTDVRRGETMGRSDSFKDHQKKLGKKGQTQMQPQVCKALLPLPSLH</sequence>
<reference evidence="2 3" key="1">
    <citation type="submission" date="2023-12" db="EMBL/GenBank/DDBJ databases">
        <title>A high-quality genome assembly for Dillenia turbinata (Dilleniales).</title>
        <authorList>
            <person name="Chanderbali A."/>
        </authorList>
    </citation>
    <scope>NUCLEOTIDE SEQUENCE [LARGE SCALE GENOMIC DNA]</scope>
    <source>
        <strain evidence="2">LSX21</strain>
        <tissue evidence="2">Leaf</tissue>
    </source>
</reference>
<feature type="region of interest" description="Disordered" evidence="1">
    <location>
        <begin position="532"/>
        <end position="580"/>
    </location>
</feature>
<feature type="compositionally biased region" description="Low complexity" evidence="1">
    <location>
        <begin position="122"/>
        <end position="144"/>
    </location>
</feature>
<feature type="region of interest" description="Disordered" evidence="1">
    <location>
        <begin position="617"/>
        <end position="640"/>
    </location>
</feature>
<feature type="compositionally biased region" description="Polar residues" evidence="1">
    <location>
        <begin position="561"/>
        <end position="580"/>
    </location>
</feature>
<feature type="region of interest" description="Disordered" evidence="1">
    <location>
        <begin position="102"/>
        <end position="247"/>
    </location>
</feature>
<evidence type="ECO:0000313" key="2">
    <source>
        <dbReference type="EMBL" id="KAK6918686.1"/>
    </source>
</evidence>
<feature type="compositionally biased region" description="Low complexity" evidence="1">
    <location>
        <begin position="235"/>
        <end position="247"/>
    </location>
</feature>
<organism evidence="2 3">
    <name type="scientific">Dillenia turbinata</name>
    <dbReference type="NCBI Taxonomy" id="194707"/>
    <lineage>
        <taxon>Eukaryota</taxon>
        <taxon>Viridiplantae</taxon>
        <taxon>Streptophyta</taxon>
        <taxon>Embryophyta</taxon>
        <taxon>Tracheophyta</taxon>
        <taxon>Spermatophyta</taxon>
        <taxon>Magnoliopsida</taxon>
        <taxon>eudicotyledons</taxon>
        <taxon>Gunneridae</taxon>
        <taxon>Pentapetalae</taxon>
        <taxon>Dilleniales</taxon>
        <taxon>Dilleniaceae</taxon>
        <taxon>Dillenia</taxon>
    </lineage>
</organism>